<dbReference type="InterPro" id="IPR058240">
    <property type="entry name" value="rSAM_sf"/>
</dbReference>
<evidence type="ECO:0000259" key="7">
    <source>
        <dbReference type="PROSITE" id="PS51918"/>
    </source>
</evidence>
<evidence type="ECO:0000256" key="4">
    <source>
        <dbReference type="ARBA" id="ARBA00023004"/>
    </source>
</evidence>
<dbReference type="SUPFAM" id="SSF102114">
    <property type="entry name" value="Radical SAM enzymes"/>
    <property type="match status" value="1"/>
</dbReference>
<evidence type="ECO:0000256" key="2">
    <source>
        <dbReference type="ARBA" id="ARBA00022691"/>
    </source>
</evidence>
<sequence length="485" mass="53821">MQLDTNNIHKPDSTGFNTGRDKAGGRRKTPRKAKEVLILTSGNWIIEEGQVSASGKGRAPAAPLLLAAYLRNQGHSCHVLMLPSHHDTHEFNPDSVVVYAPWFDFHNNGEPAFDKAKEAWPNAQTILILYDSLPGFEESAMRLCPAIDYAALPNEKEISVGEIIEHGEKRCPGGFGVESGILYRDKNGQPAHDGMRSFAANLGHLPFTGREFEYFLRLNRNWKFDSQTVVYQRGCPLDCTFCTVSCTAQRMRDPEIVAGEIELANRTVGQNHLMTTEVLARSKPLNTLLNALVRRGVKAGGALWGRCELVRDPGLLEQIKDAGFEALALGVEAATPEMRAKIGKDFDNDQLAAALAMAVEADLKVDCSLITGLPWEDRGYYVYMFTLIEILARSENVRNLTVSRLIPHTGLAVTQAMVEAGLIAGHYTFDDWNNRLSAIVEEYRRTIHLDQQELERYYAQALAKVRKGKNRASAPAQVEKKTMAA</sequence>
<evidence type="ECO:0000256" key="5">
    <source>
        <dbReference type="ARBA" id="ARBA00023014"/>
    </source>
</evidence>
<reference evidence="8 9" key="1">
    <citation type="submission" date="2013-11" db="EMBL/GenBank/DDBJ databases">
        <title>Metagenomic analysis of a methanogenic consortium involved in long chain n-alkane degradation.</title>
        <authorList>
            <person name="Davidova I.A."/>
            <person name="Callaghan A.V."/>
            <person name="Wawrik B."/>
            <person name="Pruitt S."/>
            <person name="Marks C."/>
            <person name="Duncan K.E."/>
            <person name="Suflita J.M."/>
        </authorList>
    </citation>
    <scope>NUCLEOTIDE SEQUENCE [LARGE SCALE GENOMIC DNA]</scope>
    <source>
        <strain evidence="8 9">SPR</strain>
    </source>
</reference>
<dbReference type="InParanoid" id="A0A0D2JG76"/>
<keyword evidence="4" id="KW-0408">Iron</keyword>
<dbReference type="OrthoDB" id="9762608at2"/>
<comment type="caution">
    <text evidence="8">The sequence shown here is derived from an EMBL/GenBank/DDBJ whole genome shotgun (WGS) entry which is preliminary data.</text>
</comment>
<dbReference type="CDD" id="cd01335">
    <property type="entry name" value="Radical_SAM"/>
    <property type="match status" value="1"/>
</dbReference>
<evidence type="ECO:0000256" key="3">
    <source>
        <dbReference type="ARBA" id="ARBA00022723"/>
    </source>
</evidence>
<dbReference type="GO" id="GO:0051536">
    <property type="term" value="F:iron-sulfur cluster binding"/>
    <property type="evidence" value="ECO:0007669"/>
    <property type="project" value="UniProtKB-KW"/>
</dbReference>
<evidence type="ECO:0000256" key="1">
    <source>
        <dbReference type="ARBA" id="ARBA00001966"/>
    </source>
</evidence>
<dbReference type="Proteomes" id="UP000032233">
    <property type="component" value="Unassembled WGS sequence"/>
</dbReference>
<dbReference type="GO" id="GO:0046872">
    <property type="term" value="F:metal ion binding"/>
    <property type="evidence" value="ECO:0007669"/>
    <property type="project" value="UniProtKB-KW"/>
</dbReference>
<protein>
    <recommendedName>
        <fullName evidence="7">Radical SAM core domain-containing protein</fullName>
    </recommendedName>
</protein>
<dbReference type="SMART" id="SM00729">
    <property type="entry name" value="Elp3"/>
    <property type="match status" value="1"/>
</dbReference>
<name>A0A0D2JG76_9BACT</name>
<dbReference type="GO" id="GO:0003824">
    <property type="term" value="F:catalytic activity"/>
    <property type="evidence" value="ECO:0007669"/>
    <property type="project" value="InterPro"/>
</dbReference>
<dbReference type="Pfam" id="PF04055">
    <property type="entry name" value="Radical_SAM"/>
    <property type="match status" value="1"/>
</dbReference>
<feature type="region of interest" description="Disordered" evidence="6">
    <location>
        <begin position="1"/>
        <end position="32"/>
    </location>
</feature>
<organism evidence="8 9">
    <name type="scientific">Dethiosulfatarculus sandiegensis</name>
    <dbReference type="NCBI Taxonomy" id="1429043"/>
    <lineage>
        <taxon>Bacteria</taxon>
        <taxon>Pseudomonadati</taxon>
        <taxon>Thermodesulfobacteriota</taxon>
        <taxon>Desulfarculia</taxon>
        <taxon>Desulfarculales</taxon>
        <taxon>Desulfarculaceae</taxon>
        <taxon>Dethiosulfatarculus</taxon>
    </lineage>
</organism>
<proteinExistence type="predicted"/>
<dbReference type="AlphaFoldDB" id="A0A0D2JG76"/>
<dbReference type="PANTHER" id="PTHR43409:SF7">
    <property type="entry name" value="BLL1977 PROTEIN"/>
    <property type="match status" value="1"/>
</dbReference>
<dbReference type="RefSeq" id="WP_044347389.1">
    <property type="nucleotide sequence ID" value="NZ_AZAC01000008.1"/>
</dbReference>
<evidence type="ECO:0000313" key="9">
    <source>
        <dbReference type="Proteomes" id="UP000032233"/>
    </source>
</evidence>
<dbReference type="Gene3D" id="3.20.20.70">
    <property type="entry name" value="Aldolase class I"/>
    <property type="match status" value="1"/>
</dbReference>
<dbReference type="InterPro" id="IPR013785">
    <property type="entry name" value="Aldolase_TIM"/>
</dbReference>
<dbReference type="SFLD" id="SFLDG01082">
    <property type="entry name" value="B12-binding_domain_containing"/>
    <property type="match status" value="1"/>
</dbReference>
<dbReference type="InterPro" id="IPR051198">
    <property type="entry name" value="BchE-like"/>
</dbReference>
<feature type="domain" description="Radical SAM core" evidence="7">
    <location>
        <begin position="221"/>
        <end position="459"/>
    </location>
</feature>
<keyword evidence="9" id="KW-1185">Reference proteome</keyword>
<dbReference type="PANTHER" id="PTHR43409">
    <property type="entry name" value="ANAEROBIC MAGNESIUM-PROTOPORPHYRIN IX MONOMETHYL ESTER CYCLASE-RELATED"/>
    <property type="match status" value="1"/>
</dbReference>
<evidence type="ECO:0000256" key="6">
    <source>
        <dbReference type="SAM" id="MobiDB-lite"/>
    </source>
</evidence>
<comment type="cofactor">
    <cofactor evidence="1">
        <name>[4Fe-4S] cluster</name>
        <dbReference type="ChEBI" id="CHEBI:49883"/>
    </cofactor>
</comment>
<dbReference type="InterPro" id="IPR007197">
    <property type="entry name" value="rSAM"/>
</dbReference>
<evidence type="ECO:0000313" key="8">
    <source>
        <dbReference type="EMBL" id="KIX14736.1"/>
    </source>
</evidence>
<dbReference type="EMBL" id="AZAC01000008">
    <property type="protein sequence ID" value="KIX14736.1"/>
    <property type="molecule type" value="Genomic_DNA"/>
</dbReference>
<dbReference type="InterPro" id="IPR006638">
    <property type="entry name" value="Elp3/MiaA/NifB-like_rSAM"/>
</dbReference>
<keyword evidence="5" id="KW-0411">Iron-sulfur</keyword>
<accession>A0A0D2JG76</accession>
<dbReference type="SFLD" id="SFLDS00029">
    <property type="entry name" value="Radical_SAM"/>
    <property type="match status" value="1"/>
</dbReference>
<keyword evidence="3" id="KW-0479">Metal-binding</keyword>
<keyword evidence="2" id="KW-0949">S-adenosyl-L-methionine</keyword>
<gene>
    <name evidence="8" type="ORF">X474_06235</name>
</gene>
<dbReference type="PROSITE" id="PS51918">
    <property type="entry name" value="RADICAL_SAM"/>
    <property type="match status" value="1"/>
</dbReference>
<dbReference type="STRING" id="1429043.X474_06235"/>